<protein>
    <submittedName>
        <fullName evidence="1">DUF3445 domain-containing protein</fullName>
    </submittedName>
</protein>
<reference evidence="2" key="1">
    <citation type="journal article" date="2019" name="Int. J. Syst. Evol. Microbiol.">
        <title>The Global Catalogue of Microorganisms (GCM) 10K type strain sequencing project: providing services to taxonomists for standard genome sequencing and annotation.</title>
        <authorList>
            <consortium name="The Broad Institute Genomics Platform"/>
            <consortium name="The Broad Institute Genome Sequencing Center for Infectious Disease"/>
            <person name="Wu L."/>
            <person name="Ma J."/>
        </authorList>
    </citation>
    <scope>NUCLEOTIDE SEQUENCE [LARGE SCALE GENOMIC DNA]</scope>
    <source>
        <strain evidence="2">JCM 31696</strain>
    </source>
</reference>
<keyword evidence="2" id="KW-1185">Reference proteome</keyword>
<sequence>MIEPRPSSKPCPSSKFCPSSEHFPFPFTSGAFRYSTNVEPAPRLVTTAAGTWGGTVIDVGTATYRDELALRSRILADDPSRCVVLPHMRPAAWDALLYVLSELAADHPDVMKFDRDGARCHWRNDLLNIERHFTVGDDDSIPPGGPLRFAGEQAQEDLVLLDQREGELWADAGFVTFAADWSLAFDVGMAFQEIHGPVPPSVHEEGVFTRAEQFIMRLPAGQAYRRLNWSMTAGHTLDTSTESAPSWTPERERMIAEAPADPATL</sequence>
<dbReference type="InterPro" id="IPR021848">
    <property type="entry name" value="HODM_asu-like"/>
</dbReference>
<dbReference type="EMBL" id="JBHTIR010003917">
    <property type="protein sequence ID" value="MFD0856025.1"/>
    <property type="molecule type" value="Genomic_DNA"/>
</dbReference>
<dbReference type="Proteomes" id="UP001597083">
    <property type="component" value="Unassembled WGS sequence"/>
</dbReference>
<feature type="non-terminal residue" evidence="1">
    <location>
        <position position="265"/>
    </location>
</feature>
<comment type="caution">
    <text evidence="1">The sequence shown here is derived from an EMBL/GenBank/DDBJ whole genome shotgun (WGS) entry which is preliminary data.</text>
</comment>
<proteinExistence type="predicted"/>
<gene>
    <name evidence="1" type="ORF">ACFQ07_27545</name>
</gene>
<evidence type="ECO:0000313" key="1">
    <source>
        <dbReference type="EMBL" id="MFD0856025.1"/>
    </source>
</evidence>
<accession>A0ABW3CNC6</accession>
<dbReference type="Pfam" id="PF11927">
    <property type="entry name" value="HODM_asu-like"/>
    <property type="match status" value="1"/>
</dbReference>
<organism evidence="1 2">
    <name type="scientific">Actinomadura adrarensis</name>
    <dbReference type="NCBI Taxonomy" id="1819600"/>
    <lineage>
        <taxon>Bacteria</taxon>
        <taxon>Bacillati</taxon>
        <taxon>Actinomycetota</taxon>
        <taxon>Actinomycetes</taxon>
        <taxon>Streptosporangiales</taxon>
        <taxon>Thermomonosporaceae</taxon>
        <taxon>Actinomadura</taxon>
    </lineage>
</organism>
<evidence type="ECO:0000313" key="2">
    <source>
        <dbReference type="Proteomes" id="UP001597083"/>
    </source>
</evidence>
<name>A0ABW3CNC6_9ACTN</name>